<dbReference type="InterPro" id="IPR025475">
    <property type="entry name" value="DUF4326"/>
</dbReference>
<dbReference type="AlphaFoldDB" id="A0A2M8LYS0"/>
<accession>A0A2M8LYS0</accession>
<name>A0A2M8LYS0_9ACTN</name>
<evidence type="ECO:0000313" key="3">
    <source>
        <dbReference type="Proteomes" id="UP000230407"/>
    </source>
</evidence>
<organism evidence="2 3">
    <name type="scientific">Streptomyces carminius</name>
    <dbReference type="NCBI Taxonomy" id="2665496"/>
    <lineage>
        <taxon>Bacteria</taxon>
        <taxon>Bacillati</taxon>
        <taxon>Actinomycetota</taxon>
        <taxon>Actinomycetes</taxon>
        <taxon>Kitasatosporales</taxon>
        <taxon>Streptomycetaceae</taxon>
        <taxon>Streptomyces</taxon>
    </lineage>
</organism>
<reference evidence="2 3" key="1">
    <citation type="submission" date="2017-11" db="EMBL/GenBank/DDBJ databases">
        <title>Streptomyces carmine sp. nov., a novel actinomycete isolated from Sophora alopecuroides in Xinjiang, China.</title>
        <authorList>
            <person name="Wang Y."/>
            <person name="Luo X."/>
            <person name="Wan C."/>
            <person name="Zhang L."/>
        </authorList>
    </citation>
    <scope>NUCLEOTIDE SEQUENCE [LARGE SCALE GENOMIC DNA]</scope>
    <source>
        <strain evidence="2 3">TRM SA0054</strain>
    </source>
</reference>
<evidence type="ECO:0000313" key="2">
    <source>
        <dbReference type="EMBL" id="PJE97123.1"/>
    </source>
</evidence>
<comment type="caution">
    <text evidence="2">The sequence shown here is derived from an EMBL/GenBank/DDBJ whole genome shotgun (WGS) entry which is preliminary data.</text>
</comment>
<evidence type="ECO:0000259" key="1">
    <source>
        <dbReference type="Pfam" id="PF14216"/>
    </source>
</evidence>
<dbReference type="EMBL" id="PGGW01000049">
    <property type="protein sequence ID" value="PJE97123.1"/>
    <property type="molecule type" value="Genomic_DNA"/>
</dbReference>
<dbReference type="Pfam" id="PF14216">
    <property type="entry name" value="DUF4326"/>
    <property type="match status" value="1"/>
</dbReference>
<dbReference type="Proteomes" id="UP000230407">
    <property type="component" value="Unassembled WGS sequence"/>
</dbReference>
<dbReference type="RefSeq" id="WP_100202325.1">
    <property type="nucleotide sequence ID" value="NZ_PGGW01000049.1"/>
</dbReference>
<sequence>MRTCTRIQRRRNRGWRKPERCMIVDRTSDFGNPFTVAQLVDIGYQEPEARATVIAEFRPWLRGSRANWTADESDRRREKILTRLPELRGMDLACPCEPGEPCHGDVLLEWAALSPLAMEVRTAATRVRVDRQRVFHGLEPMYDADALAAVLTRDVHLDCLVDFDPGDGVPQRCDNRTWNHYLKRQRLHEDAVTVRLVEVFA</sequence>
<keyword evidence="3" id="KW-1185">Reference proteome</keyword>
<gene>
    <name evidence="2" type="ORF">CUT44_14165</name>
</gene>
<protein>
    <recommendedName>
        <fullName evidence="1">DUF4326 domain-containing protein</fullName>
    </recommendedName>
</protein>
<feature type="domain" description="DUF4326" evidence="1">
    <location>
        <begin position="11"/>
        <end position="109"/>
    </location>
</feature>
<proteinExistence type="predicted"/>